<dbReference type="SUPFAM" id="SSF52540">
    <property type="entry name" value="P-loop containing nucleoside triphosphate hydrolases"/>
    <property type="match status" value="1"/>
</dbReference>
<dbReference type="GO" id="GO:0046872">
    <property type="term" value="F:metal ion binding"/>
    <property type="evidence" value="ECO:0007669"/>
    <property type="project" value="UniProtKB-KW"/>
</dbReference>
<dbReference type="InterPro" id="IPR002464">
    <property type="entry name" value="DNA/RNA_helicase_DEAH_CS"/>
</dbReference>
<dbReference type="InterPro" id="IPR004589">
    <property type="entry name" value="DNA_helicase_ATP-dep_RecQ"/>
</dbReference>
<gene>
    <name evidence="15" type="ORF">SAMN05216499_12956</name>
</gene>
<dbReference type="AlphaFoldDB" id="A0A1M7Q5T8"/>
<dbReference type="EMBL" id="FRBI01000029">
    <property type="protein sequence ID" value="SHN25810.1"/>
    <property type="molecule type" value="Genomic_DNA"/>
</dbReference>
<dbReference type="InterPro" id="IPR014001">
    <property type="entry name" value="Helicase_ATP-bd"/>
</dbReference>
<dbReference type="InterPro" id="IPR027417">
    <property type="entry name" value="P-loop_NTPase"/>
</dbReference>
<evidence type="ECO:0000256" key="2">
    <source>
        <dbReference type="ARBA" id="ARBA00022723"/>
    </source>
</evidence>
<dbReference type="GO" id="GO:0016787">
    <property type="term" value="F:hydrolase activity"/>
    <property type="evidence" value="ECO:0007669"/>
    <property type="project" value="UniProtKB-KW"/>
</dbReference>
<dbReference type="STRING" id="310782.SAMN05216499_12956"/>
<proteinExistence type="inferred from homology"/>
<evidence type="ECO:0000256" key="3">
    <source>
        <dbReference type="ARBA" id="ARBA00022741"/>
    </source>
</evidence>
<evidence type="ECO:0000256" key="12">
    <source>
        <dbReference type="ARBA" id="ARBA00044550"/>
    </source>
</evidence>
<dbReference type="SMART" id="SM00487">
    <property type="entry name" value="DEXDc"/>
    <property type="match status" value="1"/>
</dbReference>
<dbReference type="InterPro" id="IPR011545">
    <property type="entry name" value="DEAD/DEAH_box_helicase_dom"/>
</dbReference>
<evidence type="ECO:0000256" key="9">
    <source>
        <dbReference type="ARBA" id="ARBA00034617"/>
    </source>
</evidence>
<dbReference type="PROSITE" id="PS00690">
    <property type="entry name" value="DEAH_ATP_HELICASE"/>
    <property type="match status" value="1"/>
</dbReference>
<dbReference type="GO" id="GO:0003677">
    <property type="term" value="F:DNA binding"/>
    <property type="evidence" value="ECO:0007669"/>
    <property type="project" value="UniProtKB-KW"/>
</dbReference>
<dbReference type="GO" id="GO:0043138">
    <property type="term" value="F:3'-5' DNA helicase activity"/>
    <property type="evidence" value="ECO:0007669"/>
    <property type="project" value="UniProtKB-EC"/>
</dbReference>
<dbReference type="GO" id="GO:0005737">
    <property type="term" value="C:cytoplasm"/>
    <property type="evidence" value="ECO:0007669"/>
    <property type="project" value="TreeGrafter"/>
</dbReference>
<dbReference type="Pfam" id="PF00270">
    <property type="entry name" value="DEAD"/>
    <property type="match status" value="1"/>
</dbReference>
<evidence type="ECO:0000313" key="15">
    <source>
        <dbReference type="EMBL" id="SHN25810.1"/>
    </source>
</evidence>
<sequence length="753" mass="80401">MRAVPVRAGHPLGEVGADGGVEWWIVLAIGLHGGMDTLELRAEADAVLAELVRDPSGSARLREDQWQAVAALVEERRRALVVQRTGWGKSAVYFVATALLRRRGAGPTVIISPLLALMRNQVEAAARAGIRARTINSANPEEWETIHGEVERGETDVLLVSPERLNSVDFRDQVLPKLAATTGLLVVDEAHCISDWGHDFRPDYRRLRTMLAELPAGVPVLATTATANARVTEDVAEQLGTGSGDALVLRGPLDRESLRLGVLQLPDAAHRLAWLGERLGDMPGSGIIYTLTVAAAEEVAAFLRQRGYPVASYTGKTENADRLQAEEDLLANRVKALVATSALGMGFDKPDLGFVVHLGSPSSPIAYYQQVGRAGRGVDHADVLLLPGREDEAIWRYFASVGFPPEEQVRRTLAVLEEAGRPLSLPALEPLVDLRRSRLETMLKVLDVDGAVKRVKGGWTATGQQWAYDAERYAWVARQREAEQQAMRDYVATTGCRMEFLQRQLDDEKAAPCGRCDNCAGPWLDAVVSSGALSGAAGELDRPGVEVEPRRMWPTGMAAVGVDLKGRIPAGQQAATGRALGRLSDIGWGNRLRPLLSESAADAPVPDDVLTAVVTVVADWARSPGGWASGAPDAQGRPVGVVAMPSRTRPQLVSSLAAGLARVGRLPLLGTLAYAPQAGEYAAHRSNSAQRLRALAASFTVPDDVAAALAATPGPVLLVDDYADSGWTLAVGARLLRQAGADQVLPLVLALAG</sequence>
<dbReference type="GO" id="GO:0043590">
    <property type="term" value="C:bacterial nucleoid"/>
    <property type="evidence" value="ECO:0007669"/>
    <property type="project" value="TreeGrafter"/>
</dbReference>
<organism evidence="15 16">
    <name type="scientific">Actinacidiphila paucisporea</name>
    <dbReference type="NCBI Taxonomy" id="310782"/>
    <lineage>
        <taxon>Bacteria</taxon>
        <taxon>Bacillati</taxon>
        <taxon>Actinomycetota</taxon>
        <taxon>Actinomycetes</taxon>
        <taxon>Kitasatosporales</taxon>
        <taxon>Streptomycetaceae</taxon>
        <taxon>Actinacidiphila</taxon>
    </lineage>
</organism>
<dbReference type="InterPro" id="IPR032284">
    <property type="entry name" value="RecQ_Zn-bd"/>
</dbReference>
<dbReference type="SUPFAM" id="SSF53271">
    <property type="entry name" value="PRTase-like"/>
    <property type="match status" value="2"/>
</dbReference>
<dbReference type="InterPro" id="IPR029057">
    <property type="entry name" value="PRTase-like"/>
</dbReference>
<feature type="domain" description="Helicase ATP-binding" evidence="13">
    <location>
        <begin position="70"/>
        <end position="245"/>
    </location>
</feature>
<evidence type="ECO:0000256" key="5">
    <source>
        <dbReference type="ARBA" id="ARBA00022806"/>
    </source>
</evidence>
<protein>
    <recommendedName>
        <fullName evidence="11">ATP-dependent DNA helicase RecQ</fullName>
        <ecNumber evidence="10">5.6.2.4</ecNumber>
    </recommendedName>
    <alternativeName>
        <fullName evidence="12">DNA 3'-5' helicase RecQ</fullName>
    </alternativeName>
</protein>
<evidence type="ECO:0000256" key="10">
    <source>
        <dbReference type="ARBA" id="ARBA00034808"/>
    </source>
</evidence>
<dbReference type="InterPro" id="IPR000836">
    <property type="entry name" value="PRTase_dom"/>
</dbReference>
<evidence type="ECO:0000259" key="13">
    <source>
        <dbReference type="PROSITE" id="PS51192"/>
    </source>
</evidence>
<keyword evidence="7" id="KW-0238">DNA-binding</keyword>
<dbReference type="Proteomes" id="UP000184111">
    <property type="component" value="Unassembled WGS sequence"/>
</dbReference>
<dbReference type="GO" id="GO:0030894">
    <property type="term" value="C:replisome"/>
    <property type="evidence" value="ECO:0007669"/>
    <property type="project" value="TreeGrafter"/>
</dbReference>
<keyword evidence="16" id="KW-1185">Reference proteome</keyword>
<keyword evidence="6" id="KW-0067">ATP-binding</keyword>
<dbReference type="PROSITE" id="PS51194">
    <property type="entry name" value="HELICASE_CTER"/>
    <property type="match status" value="1"/>
</dbReference>
<evidence type="ECO:0000313" key="16">
    <source>
        <dbReference type="Proteomes" id="UP000184111"/>
    </source>
</evidence>
<keyword evidence="3" id="KW-0547">Nucleotide-binding</keyword>
<dbReference type="GO" id="GO:0006310">
    <property type="term" value="P:DNA recombination"/>
    <property type="evidence" value="ECO:0007669"/>
    <property type="project" value="InterPro"/>
</dbReference>
<feature type="domain" description="Helicase C-terminal" evidence="14">
    <location>
        <begin position="271"/>
        <end position="424"/>
    </location>
</feature>
<dbReference type="Pfam" id="PF16124">
    <property type="entry name" value="RecQ_Zn_bind"/>
    <property type="match status" value="1"/>
</dbReference>
<dbReference type="EC" id="5.6.2.4" evidence="10"/>
<evidence type="ECO:0000259" key="14">
    <source>
        <dbReference type="PROSITE" id="PS51194"/>
    </source>
</evidence>
<reference evidence="15 16" key="1">
    <citation type="submission" date="2016-11" db="EMBL/GenBank/DDBJ databases">
        <authorList>
            <person name="Jaros S."/>
            <person name="Januszkiewicz K."/>
            <person name="Wedrychowicz H."/>
        </authorList>
    </citation>
    <scope>NUCLEOTIDE SEQUENCE [LARGE SCALE GENOMIC DNA]</scope>
    <source>
        <strain evidence="15 16">CGMCC 4.2025</strain>
    </source>
</reference>
<dbReference type="GO" id="GO:0009378">
    <property type="term" value="F:four-way junction helicase activity"/>
    <property type="evidence" value="ECO:0007669"/>
    <property type="project" value="TreeGrafter"/>
</dbReference>
<accession>A0A1M7Q5T8</accession>
<comment type="catalytic activity">
    <reaction evidence="9">
        <text>Couples ATP hydrolysis with the unwinding of duplex DNA by translocating in the 3'-5' direction.</text>
        <dbReference type="EC" id="5.6.2.4"/>
    </reaction>
</comment>
<evidence type="ECO:0000256" key="6">
    <source>
        <dbReference type="ARBA" id="ARBA00022840"/>
    </source>
</evidence>
<keyword evidence="8" id="KW-0413">Isomerase</keyword>
<evidence type="ECO:0000256" key="11">
    <source>
        <dbReference type="ARBA" id="ARBA00044535"/>
    </source>
</evidence>
<evidence type="ECO:0000256" key="4">
    <source>
        <dbReference type="ARBA" id="ARBA00022801"/>
    </source>
</evidence>
<keyword evidence="5 15" id="KW-0347">Helicase</keyword>
<dbReference type="SMART" id="SM00490">
    <property type="entry name" value="HELICc"/>
    <property type="match status" value="1"/>
</dbReference>
<dbReference type="Gene3D" id="3.40.50.300">
    <property type="entry name" value="P-loop containing nucleotide triphosphate hydrolases"/>
    <property type="match status" value="2"/>
</dbReference>
<dbReference type="NCBIfam" id="TIGR00614">
    <property type="entry name" value="recQ_fam"/>
    <property type="match status" value="1"/>
</dbReference>
<dbReference type="GO" id="GO:0005524">
    <property type="term" value="F:ATP binding"/>
    <property type="evidence" value="ECO:0007669"/>
    <property type="project" value="UniProtKB-KW"/>
</dbReference>
<dbReference type="Pfam" id="PF00271">
    <property type="entry name" value="Helicase_C"/>
    <property type="match status" value="1"/>
</dbReference>
<dbReference type="CDD" id="cd06223">
    <property type="entry name" value="PRTases_typeI"/>
    <property type="match status" value="1"/>
</dbReference>
<evidence type="ECO:0000256" key="8">
    <source>
        <dbReference type="ARBA" id="ARBA00023235"/>
    </source>
</evidence>
<dbReference type="PROSITE" id="PS51192">
    <property type="entry name" value="HELICASE_ATP_BIND_1"/>
    <property type="match status" value="1"/>
</dbReference>
<dbReference type="InterPro" id="IPR001650">
    <property type="entry name" value="Helicase_C-like"/>
</dbReference>
<name>A0A1M7Q5T8_9ACTN</name>
<dbReference type="PANTHER" id="PTHR13710">
    <property type="entry name" value="DNA HELICASE RECQ FAMILY MEMBER"/>
    <property type="match status" value="1"/>
</dbReference>
<evidence type="ECO:0000256" key="7">
    <source>
        <dbReference type="ARBA" id="ARBA00023125"/>
    </source>
</evidence>
<keyword evidence="4" id="KW-0378">Hydrolase</keyword>
<dbReference type="GO" id="GO:0006281">
    <property type="term" value="P:DNA repair"/>
    <property type="evidence" value="ECO:0007669"/>
    <property type="project" value="TreeGrafter"/>
</dbReference>
<keyword evidence="2" id="KW-0479">Metal-binding</keyword>
<dbReference type="PANTHER" id="PTHR13710:SF105">
    <property type="entry name" value="ATP-DEPENDENT DNA HELICASE Q1"/>
    <property type="match status" value="1"/>
</dbReference>
<comment type="similarity">
    <text evidence="1">Belongs to the helicase family. RecQ subfamily.</text>
</comment>
<evidence type="ECO:0000256" key="1">
    <source>
        <dbReference type="ARBA" id="ARBA00005446"/>
    </source>
</evidence>